<dbReference type="GO" id="GO:0043165">
    <property type="term" value="P:Gram-negative-bacterium-type cell outer membrane assembly"/>
    <property type="evidence" value="ECO:0007669"/>
    <property type="project" value="InterPro"/>
</dbReference>
<dbReference type="AlphaFoldDB" id="A0A1J5TDE9"/>
<sequence>MLMMTTFFLTGCGIYKFKDVNLDANLKTVKIGFFENRARYINPQLSPRLTDKIQLKIAGATKLIRTNSDDANLVINGYVSDYSESTTGIGATQATINRLTVGVHVTSTNNIDGKTDEFDVSRNFDFSANLSLQQAEAQLLDEIVRSLTDEIFNHIFSNW</sequence>
<name>A0A1J5TDE9_9ZZZZ</name>
<comment type="caution">
    <text evidence="1">The sequence shown here is derived from an EMBL/GenBank/DDBJ whole genome shotgun (WGS) entry which is preliminary data.</text>
</comment>
<dbReference type="EMBL" id="MLJW01000012">
    <property type="protein sequence ID" value="OIR14357.1"/>
    <property type="molecule type" value="Genomic_DNA"/>
</dbReference>
<evidence type="ECO:0000313" key="1">
    <source>
        <dbReference type="EMBL" id="OIR14357.1"/>
    </source>
</evidence>
<accession>A0A1J5TDE9</accession>
<dbReference type="InterPro" id="IPR007485">
    <property type="entry name" value="LPS_assembly_LptE"/>
</dbReference>
<dbReference type="Pfam" id="PF04390">
    <property type="entry name" value="LptE"/>
    <property type="match status" value="1"/>
</dbReference>
<proteinExistence type="predicted"/>
<protein>
    <recommendedName>
        <fullName evidence="2">Lipopolysaccharide-assembly</fullName>
    </recommendedName>
</protein>
<organism evidence="1">
    <name type="scientific">mine drainage metagenome</name>
    <dbReference type="NCBI Taxonomy" id="410659"/>
    <lineage>
        <taxon>unclassified sequences</taxon>
        <taxon>metagenomes</taxon>
        <taxon>ecological metagenomes</taxon>
    </lineage>
</organism>
<dbReference type="GO" id="GO:0019867">
    <property type="term" value="C:outer membrane"/>
    <property type="evidence" value="ECO:0007669"/>
    <property type="project" value="InterPro"/>
</dbReference>
<reference evidence="1" key="1">
    <citation type="submission" date="2016-10" db="EMBL/GenBank/DDBJ databases">
        <title>Sequence of Gallionella enrichment culture.</title>
        <authorList>
            <person name="Poehlein A."/>
            <person name="Muehling M."/>
            <person name="Daniel R."/>
        </authorList>
    </citation>
    <scope>NUCLEOTIDE SEQUENCE</scope>
</reference>
<evidence type="ECO:0008006" key="2">
    <source>
        <dbReference type="Google" id="ProtNLM"/>
    </source>
</evidence>
<gene>
    <name evidence="1" type="ORF">GALL_48300</name>
</gene>